<reference evidence="3" key="1">
    <citation type="submission" date="2022-10" db="EMBL/GenBank/DDBJ databases">
        <title>The complete genomes of actinobacterial strains from the NBC collection.</title>
        <authorList>
            <person name="Joergensen T.S."/>
            <person name="Alvarez Arevalo M."/>
            <person name="Sterndorff E.B."/>
            <person name="Faurdal D."/>
            <person name="Vuksanovic O."/>
            <person name="Mourched A.-S."/>
            <person name="Charusanti P."/>
            <person name="Shaw S."/>
            <person name="Blin K."/>
            <person name="Weber T."/>
        </authorList>
    </citation>
    <scope>NUCLEOTIDE SEQUENCE</scope>
    <source>
        <strain evidence="3">NBC_00060</strain>
    </source>
</reference>
<dbReference type="AlphaFoldDB" id="A0AAU2GZJ5"/>
<feature type="region of interest" description="Disordered" evidence="1">
    <location>
        <begin position="32"/>
        <end position="64"/>
    </location>
</feature>
<sequence>MDKAKIRARTRGAVVAAAAAALALTLTACGGDGGGKPKGGDKASTPPAASGGKNTPSGGPSTQSTEVLATISGTDGVEVVINSAKRDTGGFVTVQGVVKNGSKNLFSAPGWQGGEQELRSNGASMAGAALVDKAGKKRYLILRDTDGRCLCSQFTTGIQAGEEAPFYTQFPAPPTPVTDVDFQLPTMPTATIKISG</sequence>
<keyword evidence="2" id="KW-0732">Signal</keyword>
<gene>
    <name evidence="3" type="ORF">OHV25_13990</name>
</gene>
<evidence type="ECO:0000313" key="3">
    <source>
        <dbReference type="EMBL" id="WTU40621.1"/>
    </source>
</evidence>
<evidence type="ECO:0008006" key="4">
    <source>
        <dbReference type="Google" id="ProtNLM"/>
    </source>
</evidence>
<feature type="chain" id="PRO_5043962241" description="Secreted protein" evidence="2">
    <location>
        <begin position="31"/>
        <end position="196"/>
    </location>
</feature>
<feature type="signal peptide" evidence="2">
    <location>
        <begin position="1"/>
        <end position="30"/>
    </location>
</feature>
<protein>
    <recommendedName>
        <fullName evidence="4">Secreted protein</fullName>
    </recommendedName>
</protein>
<dbReference type="EMBL" id="CP108253">
    <property type="protein sequence ID" value="WTU40621.1"/>
    <property type="molecule type" value="Genomic_DNA"/>
</dbReference>
<name>A0AAU2GZJ5_9ACTN</name>
<dbReference type="PROSITE" id="PS51257">
    <property type="entry name" value="PROKAR_LIPOPROTEIN"/>
    <property type="match status" value="1"/>
</dbReference>
<accession>A0AAU2GZJ5</accession>
<evidence type="ECO:0000256" key="2">
    <source>
        <dbReference type="SAM" id="SignalP"/>
    </source>
</evidence>
<feature type="compositionally biased region" description="Polar residues" evidence="1">
    <location>
        <begin position="52"/>
        <end position="64"/>
    </location>
</feature>
<proteinExistence type="predicted"/>
<evidence type="ECO:0000256" key="1">
    <source>
        <dbReference type="SAM" id="MobiDB-lite"/>
    </source>
</evidence>
<organism evidence="3">
    <name type="scientific">Streptomyces sp. NBC_00060</name>
    <dbReference type="NCBI Taxonomy" id="2975636"/>
    <lineage>
        <taxon>Bacteria</taxon>
        <taxon>Bacillati</taxon>
        <taxon>Actinomycetota</taxon>
        <taxon>Actinomycetes</taxon>
        <taxon>Kitasatosporales</taxon>
        <taxon>Streptomycetaceae</taxon>
        <taxon>Streptomyces</taxon>
    </lineage>
</organism>